<evidence type="ECO:0000256" key="3">
    <source>
        <dbReference type="ARBA" id="ARBA00022729"/>
    </source>
</evidence>
<dbReference type="OrthoDB" id="6510601at2759"/>
<evidence type="ECO:0000259" key="10">
    <source>
        <dbReference type="SMART" id="SM01360"/>
    </source>
</evidence>
<dbReference type="Pfam" id="PF07678">
    <property type="entry name" value="TED_complement"/>
    <property type="match status" value="1"/>
</dbReference>
<dbReference type="Gene3D" id="1.50.10.20">
    <property type="match status" value="1"/>
</dbReference>
<dbReference type="SUPFAM" id="SSF48239">
    <property type="entry name" value="Terpenoid cyclases/Protein prenyltransferases"/>
    <property type="match status" value="1"/>
</dbReference>
<dbReference type="PANTHER" id="PTHR11412:SF136">
    <property type="entry name" value="CD109 ANTIGEN"/>
    <property type="match status" value="1"/>
</dbReference>
<feature type="domain" description="Alpha-macroglobulin receptor-binding" evidence="11">
    <location>
        <begin position="1221"/>
        <end position="1309"/>
    </location>
</feature>
<dbReference type="Pfam" id="PF01835">
    <property type="entry name" value="MG2"/>
    <property type="match status" value="1"/>
</dbReference>
<feature type="non-terminal residue" evidence="12">
    <location>
        <position position="1"/>
    </location>
</feature>
<evidence type="ECO:0000256" key="7">
    <source>
        <dbReference type="ARBA" id="ARBA00023180"/>
    </source>
</evidence>
<dbReference type="InterPro" id="IPR009048">
    <property type="entry name" value="A-macroglobulin_rcpt-bd"/>
</dbReference>
<dbReference type="Gene3D" id="2.60.120.1540">
    <property type="match status" value="1"/>
</dbReference>
<evidence type="ECO:0000256" key="2">
    <source>
        <dbReference type="ARBA" id="ARBA00022690"/>
    </source>
</evidence>
<dbReference type="InterPro" id="IPR014756">
    <property type="entry name" value="Ig_E-set"/>
</dbReference>
<dbReference type="InterPro" id="IPR019742">
    <property type="entry name" value="MacrogloblnA2_CS"/>
</dbReference>
<sequence>DKAMYKPGQLVRYRLVVVSQNLIPLPDVEVTTLVKDKNQNIISKYVDKTPKNGVISHELQLSDQPMLGDYIIDVTAKNQKFDKRFTVAEYVLPTFDVNIELPSFTTVNSSNFPVTVKAAYTYGKPVKGDLVLTVADSHYSYWVRNYNDRKLVEYVTTINGEKVIQVDVKDFVDKNNFYDSKSYNFKASVKDKLTGKVYNKTKSFMVYANQFRFEILKSSRKFIKGFPYTLIIKVSHRDDTPVANNGPPLKVIYNFGYRETDHKREATAVPENGLVKVDLDTTPPPKKPKIITSEVNGVNKTVYLPVEEDSSSIKIDVEYGGVKSSIGYIYELSPVDCFTQLQVAENQIDEDNIKVGEKLDLELLSKGPVDEFVYYIINKKGIAKSEIVKGASQDTKDPQLKKVLFNVPLDINSAPRTRVLVHRFCNGSLKAEAVEVDVKGVMRTPVNVSTNVKETKPGLPVEVTVHTSPDSSVGLLGIDQRMLLLKSGNDIEEKDITQGVKRYLGCNGQRDFYSCSPERHYYYYRDPIPWEIRQSGFLMFSNEEPFASMENHVFTKTHTLSAARPATSPAPRPPPPSMPGMSGIAHAQDSGAYVGSRGSEQIKVRQFFPETWIWAMVDADKSGKASFTSNVPDTITSFFISAFALNEETGLGLSDLKTSVKVFRPFFVKLNLPYSVIRGETVAIQVTVYNYMKDAQTAKVTLDNSKQEFDVIVANEGNDIIQEGTAKEKNVDVAPNDGHTLTFLVNPKKVGYIDVMVTVVGNTVGDAIKEKLLVKPEGETHYINKAHLITLEADGKSSRSVDIEMPEQIVADSERVSVSAIGDILGPAINNLGDLLRLPYGCGEQNMIRLVPNVVVLDYLTKARRLSDKVKTKAVANIETGYQRQLTFKHSDGSFSAFGREDSSGSTWLTAFVVKSFIQAKPYVTIDERIINESLSFLLRHQREDGSFVESGRVLSRYMQGESGGRTGSLTAYVLAAILSSPQSKSLYSQNLTKAEEYLVKQLEESNNVYETTIISYALHLYGSKEKDNAFKKVMSLATVTPDYTYLQSNDSKHNYYYYGSASVEMTSYLLMTTVLRGETEKALPMLRYLISKQNANGGFSSTQDTVIGIQALASFASKVSEKEPNLKIKVEANGGEAKEIEINKENAIVLQQVLLDPKTKSVKLDASGVGSAIVQVSSQYNQLKESEKPSFAITHKLEGVENENILRLRVCTKYTAGNESGMAVMEASLPSGYTADLESLHDIKKLDVKKVETKDSNTVVVVYFDKITNEDICLTVKANRDVKLANLKAVPITVYDYYDRSKKATVFYSPKQQSTCDICEGED</sequence>
<dbReference type="InterPro" id="IPR050473">
    <property type="entry name" value="A2M/Complement_sys"/>
</dbReference>
<dbReference type="EMBL" id="NCKU01010379">
    <property type="protein sequence ID" value="RWS00840.1"/>
    <property type="molecule type" value="Genomic_DNA"/>
</dbReference>
<dbReference type="Gene3D" id="6.20.50.160">
    <property type="match status" value="1"/>
</dbReference>
<dbReference type="InterPro" id="IPR041813">
    <property type="entry name" value="A2M_TED"/>
</dbReference>
<proteinExistence type="inferred from homology"/>
<dbReference type="Proteomes" id="UP000285301">
    <property type="component" value="Unassembled WGS sequence"/>
</dbReference>
<organism evidence="12 13">
    <name type="scientific">Dinothrombium tinctorium</name>
    <dbReference type="NCBI Taxonomy" id="1965070"/>
    <lineage>
        <taxon>Eukaryota</taxon>
        <taxon>Metazoa</taxon>
        <taxon>Ecdysozoa</taxon>
        <taxon>Arthropoda</taxon>
        <taxon>Chelicerata</taxon>
        <taxon>Arachnida</taxon>
        <taxon>Acari</taxon>
        <taxon>Acariformes</taxon>
        <taxon>Trombidiformes</taxon>
        <taxon>Prostigmata</taxon>
        <taxon>Anystina</taxon>
        <taxon>Parasitengona</taxon>
        <taxon>Trombidioidea</taxon>
        <taxon>Trombidiidae</taxon>
        <taxon>Dinothrombium</taxon>
    </lineage>
</organism>
<comment type="similarity">
    <text evidence="1">Belongs to the protease inhibitor I39 (alpha-2-macroglobulin) family.</text>
</comment>
<dbReference type="SMART" id="SM01361">
    <property type="entry name" value="A2M_recep"/>
    <property type="match status" value="1"/>
</dbReference>
<keyword evidence="4" id="KW-0722">Serine protease inhibitor</keyword>
<dbReference type="SMART" id="SM01360">
    <property type="entry name" value="A2M"/>
    <property type="match status" value="1"/>
</dbReference>
<dbReference type="Gene3D" id="2.60.40.1940">
    <property type="match status" value="1"/>
</dbReference>
<feature type="non-terminal residue" evidence="12">
    <location>
        <position position="1324"/>
    </location>
</feature>
<keyword evidence="6" id="KW-1015">Disulfide bond</keyword>
<dbReference type="Pfam" id="PF07703">
    <property type="entry name" value="A2M_BRD"/>
    <property type="match status" value="1"/>
</dbReference>
<feature type="domain" description="Alpha-2-macroglobulin" evidence="10">
    <location>
        <begin position="611"/>
        <end position="702"/>
    </location>
</feature>
<dbReference type="PANTHER" id="PTHR11412">
    <property type="entry name" value="MACROGLOBULIN / COMPLEMENT"/>
    <property type="match status" value="1"/>
</dbReference>
<keyword evidence="5" id="KW-0882">Thioester bond</keyword>
<dbReference type="Pfam" id="PF17791">
    <property type="entry name" value="MG3"/>
    <property type="match status" value="1"/>
</dbReference>
<dbReference type="SUPFAM" id="SSF49410">
    <property type="entry name" value="Alpha-macroglobulin receptor domain"/>
    <property type="match status" value="1"/>
</dbReference>
<dbReference type="Gene3D" id="2.60.40.690">
    <property type="entry name" value="Alpha-macroglobulin, receptor-binding domain"/>
    <property type="match status" value="1"/>
</dbReference>
<dbReference type="SMART" id="SM01359">
    <property type="entry name" value="A2M_N_2"/>
    <property type="match status" value="1"/>
</dbReference>
<keyword evidence="13" id="KW-1185">Reference proteome</keyword>
<dbReference type="InterPro" id="IPR036595">
    <property type="entry name" value="A-macroglobulin_rcpt-bd_sf"/>
</dbReference>
<protein>
    <submittedName>
        <fullName evidence="12">CD109 antigen-like protein</fullName>
    </submittedName>
</protein>
<dbReference type="SUPFAM" id="SSF81296">
    <property type="entry name" value="E set domains"/>
    <property type="match status" value="1"/>
</dbReference>
<evidence type="ECO:0000256" key="4">
    <source>
        <dbReference type="ARBA" id="ARBA00022900"/>
    </source>
</evidence>
<evidence type="ECO:0000256" key="5">
    <source>
        <dbReference type="ARBA" id="ARBA00022966"/>
    </source>
</evidence>
<dbReference type="InterPro" id="IPR008930">
    <property type="entry name" value="Terpenoid_cyclase/PrenylTrfase"/>
</dbReference>
<evidence type="ECO:0000313" key="12">
    <source>
        <dbReference type="EMBL" id="RWS00840.1"/>
    </source>
</evidence>
<evidence type="ECO:0000259" key="9">
    <source>
        <dbReference type="SMART" id="SM01359"/>
    </source>
</evidence>
<accession>A0A443QCU5</accession>
<keyword evidence="3" id="KW-0732">Signal</keyword>
<dbReference type="CDD" id="cd02897">
    <property type="entry name" value="A2M_2"/>
    <property type="match status" value="1"/>
</dbReference>
<dbReference type="InterPro" id="IPR011625">
    <property type="entry name" value="A2M_N_BRD"/>
</dbReference>
<dbReference type="GO" id="GO:0005615">
    <property type="term" value="C:extracellular space"/>
    <property type="evidence" value="ECO:0007669"/>
    <property type="project" value="InterPro"/>
</dbReference>
<dbReference type="InterPro" id="IPR013783">
    <property type="entry name" value="Ig-like_fold"/>
</dbReference>
<dbReference type="Gene3D" id="2.20.130.20">
    <property type="match status" value="1"/>
</dbReference>
<name>A0A443QCU5_9ACAR</name>
<comment type="caution">
    <text evidence="12">The sequence shown here is derived from an EMBL/GenBank/DDBJ whole genome shotgun (WGS) entry which is preliminary data.</text>
</comment>
<dbReference type="InterPro" id="IPR041555">
    <property type="entry name" value="MG3"/>
</dbReference>
<dbReference type="PROSITE" id="PS00477">
    <property type="entry name" value="ALPHA_2_MACROGLOBULIN"/>
    <property type="match status" value="1"/>
</dbReference>
<evidence type="ECO:0000256" key="6">
    <source>
        <dbReference type="ARBA" id="ARBA00023157"/>
    </source>
</evidence>
<dbReference type="GO" id="GO:0004867">
    <property type="term" value="F:serine-type endopeptidase inhibitor activity"/>
    <property type="evidence" value="ECO:0007669"/>
    <property type="project" value="UniProtKB-KW"/>
</dbReference>
<gene>
    <name evidence="12" type="ORF">B4U79_04682</name>
</gene>
<dbReference type="InterPro" id="IPR001599">
    <property type="entry name" value="Macroglobln_a2"/>
</dbReference>
<keyword evidence="2" id="KW-0646">Protease inhibitor</keyword>
<dbReference type="Gene3D" id="2.60.40.1930">
    <property type="match status" value="2"/>
</dbReference>
<dbReference type="Pfam" id="PF00207">
    <property type="entry name" value="A2M"/>
    <property type="match status" value="1"/>
</dbReference>
<evidence type="ECO:0000256" key="1">
    <source>
        <dbReference type="ARBA" id="ARBA00010952"/>
    </source>
</evidence>
<dbReference type="STRING" id="1965070.A0A443QCU5"/>
<dbReference type="InterPro" id="IPR011626">
    <property type="entry name" value="Alpha-macroglobulin_TED"/>
</dbReference>
<reference evidence="12 13" key="1">
    <citation type="journal article" date="2018" name="Gigascience">
        <title>Genomes of trombidid mites reveal novel predicted allergens and laterally-transferred genes associated with secondary metabolism.</title>
        <authorList>
            <person name="Dong X."/>
            <person name="Chaisiri K."/>
            <person name="Xia D."/>
            <person name="Armstrong S.D."/>
            <person name="Fang Y."/>
            <person name="Donnelly M.J."/>
            <person name="Kadowaki T."/>
            <person name="McGarry J.W."/>
            <person name="Darby A.C."/>
            <person name="Makepeace B.L."/>
        </authorList>
    </citation>
    <scope>NUCLEOTIDE SEQUENCE [LARGE SCALE GENOMIC DNA]</scope>
    <source>
        <strain evidence="12">UoL-WK</strain>
    </source>
</reference>
<keyword evidence="7" id="KW-0325">Glycoprotein</keyword>
<feature type="region of interest" description="Disordered" evidence="8">
    <location>
        <begin position="561"/>
        <end position="584"/>
    </location>
</feature>
<feature type="compositionally biased region" description="Pro residues" evidence="8">
    <location>
        <begin position="568"/>
        <end position="578"/>
    </location>
</feature>
<evidence type="ECO:0000256" key="8">
    <source>
        <dbReference type="SAM" id="MobiDB-lite"/>
    </source>
</evidence>
<evidence type="ECO:0000259" key="11">
    <source>
        <dbReference type="SMART" id="SM01361"/>
    </source>
</evidence>
<dbReference type="Gene3D" id="2.60.40.10">
    <property type="entry name" value="Immunoglobulins"/>
    <property type="match status" value="2"/>
</dbReference>
<dbReference type="InterPro" id="IPR047565">
    <property type="entry name" value="Alpha-macroglob_thiol-ester_cl"/>
</dbReference>
<evidence type="ECO:0000313" key="13">
    <source>
        <dbReference type="Proteomes" id="UP000285301"/>
    </source>
</evidence>
<dbReference type="InterPro" id="IPR002890">
    <property type="entry name" value="MG2"/>
</dbReference>
<dbReference type="Pfam" id="PF07677">
    <property type="entry name" value="A2M_recep"/>
    <property type="match status" value="1"/>
</dbReference>
<feature type="domain" description="Alpha-2-macroglobulin bait region" evidence="9">
    <location>
        <begin position="341"/>
        <end position="485"/>
    </location>
</feature>
<dbReference type="SMART" id="SM01419">
    <property type="entry name" value="Thiol-ester_cl"/>
    <property type="match status" value="1"/>
</dbReference>